<proteinExistence type="predicted"/>
<name>A0ABS8UJM8_9GAMM</name>
<dbReference type="Proteomes" id="UP001430360">
    <property type="component" value="Unassembled WGS sequence"/>
</dbReference>
<dbReference type="RefSeq" id="WP_232138361.1">
    <property type="nucleotide sequence ID" value="NZ_CP089507.1"/>
</dbReference>
<keyword evidence="2" id="KW-1185">Reference proteome</keyword>
<comment type="caution">
    <text evidence="1">The sequence shown here is derived from an EMBL/GenBank/DDBJ whole genome shotgun (WGS) entry which is preliminary data.</text>
</comment>
<accession>A0ABS8UJM8</accession>
<gene>
    <name evidence="1" type="ORF">LTT95_18525</name>
</gene>
<protein>
    <submittedName>
        <fullName evidence="1">Uncharacterized protein</fullName>
    </submittedName>
</protein>
<evidence type="ECO:0000313" key="1">
    <source>
        <dbReference type="EMBL" id="MCD9098926.1"/>
    </source>
</evidence>
<evidence type="ECO:0000313" key="2">
    <source>
        <dbReference type="Proteomes" id="UP001430360"/>
    </source>
</evidence>
<sequence length="139" mass="15138">MSSSASNPSTDFKALRASLLERFETELREQRDIDAASRESMLAQMEQSLDNMSSLQDPTDASQIRASLAQTLGVLHASGLVDQAGSEEVELAFAESYRVFDNPGVKRALEFARISREQGEEAARAWLAAQDGGNERTAA</sequence>
<reference evidence="1" key="2">
    <citation type="journal article" date="2022" name="Syst. Appl. Microbiol.">
        <title>Physiological and genomic characterisation of Luteimonas fraxinea sp. nov., a bacterial species associated with trees tolerant to ash dieback.</title>
        <authorList>
            <person name="Ulrich K."/>
            <person name="Becker R."/>
            <person name="Behrendt U."/>
            <person name="Kube M."/>
            <person name="Schneck V."/>
            <person name="Ulrich A."/>
        </authorList>
    </citation>
    <scope>NUCLEOTIDE SEQUENCE</scope>
    <source>
        <strain evidence="1">A1P009</strain>
    </source>
</reference>
<reference evidence="1" key="1">
    <citation type="submission" date="2021-12" db="EMBL/GenBank/DDBJ databases">
        <authorList>
            <person name="Ulrich A."/>
        </authorList>
    </citation>
    <scope>NUCLEOTIDE SEQUENCE</scope>
    <source>
        <strain evidence="1">A1P009</strain>
    </source>
</reference>
<organism evidence="1 2">
    <name type="scientific">Luteimonas fraxinea</name>
    <dbReference type="NCBI Taxonomy" id="2901869"/>
    <lineage>
        <taxon>Bacteria</taxon>
        <taxon>Pseudomonadati</taxon>
        <taxon>Pseudomonadota</taxon>
        <taxon>Gammaproteobacteria</taxon>
        <taxon>Lysobacterales</taxon>
        <taxon>Lysobacteraceae</taxon>
        <taxon>Luteimonas</taxon>
    </lineage>
</organism>
<dbReference type="EMBL" id="JAJQKU010000010">
    <property type="protein sequence ID" value="MCD9098926.1"/>
    <property type="molecule type" value="Genomic_DNA"/>
</dbReference>